<evidence type="ECO:0000313" key="2">
    <source>
        <dbReference type="EMBL" id="NVZ07642.1"/>
    </source>
</evidence>
<keyword evidence="3" id="KW-1185">Reference proteome</keyword>
<name>A0A850R8M4_9GAMM</name>
<dbReference type="RefSeq" id="WP_176974455.1">
    <property type="nucleotide sequence ID" value="NZ_JABZEO010000001.1"/>
</dbReference>
<dbReference type="AlphaFoldDB" id="A0A850R8M4"/>
<keyword evidence="1" id="KW-0472">Membrane</keyword>
<proteinExistence type="predicted"/>
<comment type="caution">
    <text evidence="2">The sequence shown here is derived from an EMBL/GenBank/DDBJ whole genome shotgun (WGS) entry which is preliminary data.</text>
</comment>
<keyword evidence="1" id="KW-0812">Transmembrane</keyword>
<dbReference type="Proteomes" id="UP000592294">
    <property type="component" value="Unassembled WGS sequence"/>
</dbReference>
<dbReference type="PIRSF" id="PIRSF004525">
    <property type="entry name" value="Pilin_peptidase-dep_B_prd"/>
    <property type="match status" value="1"/>
</dbReference>
<reference evidence="2 3" key="1">
    <citation type="submission" date="2020-06" db="EMBL/GenBank/DDBJ databases">
        <title>Whole-genome sequence of Allochromatium humboldtianum DSM 21881, type strain.</title>
        <authorList>
            <person name="Kyndt J.A."/>
            <person name="Meyer T.E."/>
        </authorList>
    </citation>
    <scope>NUCLEOTIDE SEQUENCE [LARGE SCALE GENOMIC DNA]</scope>
    <source>
        <strain evidence="2 3">DSM 21881</strain>
    </source>
</reference>
<accession>A0A850R8M4</accession>
<protein>
    <submittedName>
        <fullName evidence="2">Prepilin-type N-terminal cleavage/methylation domain-containing protein</fullName>
    </submittedName>
</protein>
<feature type="transmembrane region" description="Helical" evidence="1">
    <location>
        <begin position="12"/>
        <end position="38"/>
    </location>
</feature>
<organism evidence="2 3">
    <name type="scientific">Allochromatium humboldtianum</name>
    <dbReference type="NCBI Taxonomy" id="504901"/>
    <lineage>
        <taxon>Bacteria</taxon>
        <taxon>Pseudomonadati</taxon>
        <taxon>Pseudomonadota</taxon>
        <taxon>Gammaproteobacteria</taxon>
        <taxon>Chromatiales</taxon>
        <taxon>Chromatiaceae</taxon>
        <taxon>Allochromatium</taxon>
    </lineage>
</organism>
<gene>
    <name evidence="2" type="ORF">HW932_00015</name>
</gene>
<evidence type="ECO:0000313" key="3">
    <source>
        <dbReference type="Proteomes" id="UP000592294"/>
    </source>
</evidence>
<dbReference type="EMBL" id="JABZEO010000001">
    <property type="protein sequence ID" value="NVZ07642.1"/>
    <property type="molecule type" value="Genomic_DNA"/>
</dbReference>
<sequence>MLTISLQIRRESGVSLIELMIGMVVGLLVLAGGIAFFVNSVSSNREILQSRLLNQELKATMSLMTREIRRAQYIANAESLRTAVPCTDAFCDANDFALPSSFAHASLTSVYNAILFGYDRNNNGTQTADECFGFGLVTDPTTGIDVVAMPNGWDCTGTTASTPTSTPWSWTALTDPRTIEITSLNICVLCTPSSGTAFYDRNVNICLEGQMRSDPSVTMALSESVQVRSTIPLNSKPSYCASSCPSTQTTPPICP</sequence>
<dbReference type="PROSITE" id="PS00409">
    <property type="entry name" value="PROKAR_NTER_METHYL"/>
    <property type="match status" value="1"/>
</dbReference>
<evidence type="ECO:0000256" key="1">
    <source>
        <dbReference type="SAM" id="Phobius"/>
    </source>
</evidence>
<dbReference type="Pfam" id="PF07963">
    <property type="entry name" value="N_methyl"/>
    <property type="match status" value="1"/>
</dbReference>
<keyword evidence="1" id="KW-1133">Transmembrane helix</keyword>
<dbReference type="InterPro" id="IPR012902">
    <property type="entry name" value="N_methyl_site"/>
</dbReference>
<dbReference type="InterPro" id="IPR016419">
    <property type="entry name" value="Prepilin_Pept-dep_B_prd"/>
</dbReference>